<organism evidence="6 7">
    <name type="scientific">Ramlibacter tataouinensis</name>
    <dbReference type="NCBI Taxonomy" id="94132"/>
    <lineage>
        <taxon>Bacteria</taxon>
        <taxon>Pseudomonadati</taxon>
        <taxon>Pseudomonadota</taxon>
        <taxon>Betaproteobacteria</taxon>
        <taxon>Burkholderiales</taxon>
        <taxon>Comamonadaceae</taxon>
        <taxon>Ramlibacter</taxon>
    </lineage>
</organism>
<feature type="compositionally biased region" description="Acidic residues" evidence="4">
    <location>
        <begin position="149"/>
        <end position="163"/>
    </location>
</feature>
<keyword evidence="2" id="KW-0479">Metal-binding</keyword>
<evidence type="ECO:0000256" key="3">
    <source>
        <dbReference type="ARBA" id="ARBA00023004"/>
    </source>
</evidence>
<evidence type="ECO:0000256" key="4">
    <source>
        <dbReference type="SAM" id="MobiDB-lite"/>
    </source>
</evidence>
<dbReference type="SUPFAM" id="SSF47188">
    <property type="entry name" value="Hemerythrin-like"/>
    <property type="match status" value="1"/>
</dbReference>
<dbReference type="InterPro" id="IPR035938">
    <property type="entry name" value="Hemerythrin-like_sf"/>
</dbReference>
<evidence type="ECO:0000313" key="7">
    <source>
        <dbReference type="Proteomes" id="UP000070433"/>
    </source>
</evidence>
<evidence type="ECO:0000256" key="1">
    <source>
        <dbReference type="ARBA" id="ARBA00010587"/>
    </source>
</evidence>
<gene>
    <name evidence="6" type="ORF">UC35_05340</name>
</gene>
<dbReference type="NCBIfam" id="TIGR02481">
    <property type="entry name" value="hemeryth_dom"/>
    <property type="match status" value="1"/>
</dbReference>
<dbReference type="Proteomes" id="UP000070433">
    <property type="component" value="Chromosome"/>
</dbReference>
<dbReference type="EMBL" id="CP010951">
    <property type="protein sequence ID" value="AMO22427.1"/>
    <property type="molecule type" value="Genomic_DNA"/>
</dbReference>
<keyword evidence="3" id="KW-0408">Iron</keyword>
<feature type="region of interest" description="Disordered" evidence="4">
    <location>
        <begin position="141"/>
        <end position="163"/>
    </location>
</feature>
<proteinExistence type="inferred from homology"/>
<reference evidence="6 7" key="1">
    <citation type="journal article" date="2014" name="Int. J. Syst. Evol. Microbiol.">
        <title>Ramlibacter solisilvae sp. nov., isolated from forest soil, and emended description of the genus Ramlibacter.</title>
        <authorList>
            <person name="Lee H.J."/>
            <person name="Lee S.H."/>
            <person name="Lee S.S."/>
            <person name="Lee J.S."/>
            <person name="Kim Y."/>
            <person name="Kim S.C."/>
            <person name="Jeon C.O."/>
        </authorList>
    </citation>
    <scope>NUCLEOTIDE SEQUENCE [LARGE SCALE GENOMIC DNA]</scope>
    <source>
        <strain evidence="6 7">5-10</strain>
    </source>
</reference>
<name>A0A127JR27_9BURK</name>
<dbReference type="CDD" id="cd12107">
    <property type="entry name" value="Hemerythrin"/>
    <property type="match status" value="1"/>
</dbReference>
<dbReference type="Gene3D" id="1.20.120.50">
    <property type="entry name" value="Hemerythrin-like"/>
    <property type="match status" value="1"/>
</dbReference>
<comment type="similarity">
    <text evidence="1">Belongs to the hemerythrin family.</text>
</comment>
<dbReference type="InterPro" id="IPR012827">
    <property type="entry name" value="Hemerythrin_metal-bd"/>
</dbReference>
<feature type="domain" description="Hemerythrin-like" evidence="5">
    <location>
        <begin position="23"/>
        <end position="128"/>
    </location>
</feature>
<dbReference type="RefSeq" id="WP_061496903.1">
    <property type="nucleotide sequence ID" value="NZ_CP010951.1"/>
</dbReference>
<protein>
    <recommendedName>
        <fullName evidence="5">Hemerythrin-like domain-containing protein</fullName>
    </recommendedName>
</protein>
<dbReference type="GO" id="GO:0046872">
    <property type="term" value="F:metal ion binding"/>
    <property type="evidence" value="ECO:0007669"/>
    <property type="project" value="UniProtKB-KW"/>
</dbReference>
<dbReference type="Pfam" id="PF01814">
    <property type="entry name" value="Hemerythrin"/>
    <property type="match status" value="1"/>
</dbReference>
<dbReference type="InterPro" id="IPR050669">
    <property type="entry name" value="Hemerythrin"/>
</dbReference>
<sequence length="163" mass="17831">MSEDMPVVPTANRAWHAGLSVGNALLDKQHIVLFELVRSLRDAQDNLDDHAFNRALCDLLTLAQRHCAAEEHLLALNGYEWLEQHREEHLAGLDRIQSICLRRARGDLGRESACTAVAAWLEAHLVEMDLPARAYLGSSPGAAAGAGEDLSESLEVDSDSEPV</sequence>
<dbReference type="InterPro" id="IPR012312">
    <property type="entry name" value="Hemerythrin-like"/>
</dbReference>
<dbReference type="PANTHER" id="PTHR37164:SF1">
    <property type="entry name" value="BACTERIOHEMERYTHRIN"/>
    <property type="match status" value="1"/>
</dbReference>
<evidence type="ECO:0000313" key="6">
    <source>
        <dbReference type="EMBL" id="AMO22427.1"/>
    </source>
</evidence>
<dbReference type="AlphaFoldDB" id="A0A127JR27"/>
<accession>A0A127JR27</accession>
<dbReference type="PANTHER" id="PTHR37164">
    <property type="entry name" value="BACTERIOHEMERYTHRIN"/>
    <property type="match status" value="1"/>
</dbReference>
<evidence type="ECO:0000259" key="5">
    <source>
        <dbReference type="Pfam" id="PF01814"/>
    </source>
</evidence>
<evidence type="ECO:0000256" key="2">
    <source>
        <dbReference type="ARBA" id="ARBA00022723"/>
    </source>
</evidence>
<keyword evidence="7" id="KW-1185">Reference proteome</keyword>
<dbReference type="OrthoDB" id="5296936at2"/>